<keyword evidence="3" id="KW-1185">Reference proteome</keyword>
<dbReference type="InParanoid" id="B9RM45"/>
<evidence type="ECO:0000313" key="3">
    <source>
        <dbReference type="Proteomes" id="UP000008311"/>
    </source>
</evidence>
<dbReference type="EMBL" id="EQ973789">
    <property type="protein sequence ID" value="EEF47368.1"/>
    <property type="molecule type" value="Genomic_DNA"/>
</dbReference>
<proteinExistence type="predicted"/>
<gene>
    <name evidence="2" type="ORF">RCOM_1077650</name>
</gene>
<feature type="compositionally biased region" description="Basic and acidic residues" evidence="1">
    <location>
        <begin position="21"/>
        <end position="34"/>
    </location>
</feature>
<dbReference type="Proteomes" id="UP000008311">
    <property type="component" value="Unassembled WGS sequence"/>
</dbReference>
<evidence type="ECO:0000256" key="1">
    <source>
        <dbReference type="SAM" id="MobiDB-lite"/>
    </source>
</evidence>
<name>B9RM45_RICCO</name>
<protein>
    <submittedName>
        <fullName evidence="2">Uncharacterized protein</fullName>
    </submittedName>
</protein>
<sequence length="57" mass="6454">MIKINTKNKERELPSGFPVLRDLEGKSKEEEEEERKEAVDVVVNKSLIVAKAVDISD</sequence>
<dbReference type="AlphaFoldDB" id="B9RM45"/>
<reference evidence="3" key="1">
    <citation type="journal article" date="2010" name="Nat. Biotechnol.">
        <title>Draft genome sequence of the oilseed species Ricinus communis.</title>
        <authorList>
            <person name="Chan A.P."/>
            <person name="Crabtree J."/>
            <person name="Zhao Q."/>
            <person name="Lorenzi H."/>
            <person name="Orvis J."/>
            <person name="Puiu D."/>
            <person name="Melake-Berhan A."/>
            <person name="Jones K.M."/>
            <person name="Redman J."/>
            <person name="Chen G."/>
            <person name="Cahoon E.B."/>
            <person name="Gedil M."/>
            <person name="Stanke M."/>
            <person name="Haas B.J."/>
            <person name="Wortman J.R."/>
            <person name="Fraser-Liggett C.M."/>
            <person name="Ravel J."/>
            <person name="Rabinowicz P.D."/>
        </authorList>
    </citation>
    <scope>NUCLEOTIDE SEQUENCE [LARGE SCALE GENOMIC DNA]</scope>
    <source>
        <strain evidence="3">cv. Hale</strain>
    </source>
</reference>
<accession>B9RM45</accession>
<organism evidence="2 3">
    <name type="scientific">Ricinus communis</name>
    <name type="common">Castor bean</name>
    <dbReference type="NCBI Taxonomy" id="3988"/>
    <lineage>
        <taxon>Eukaryota</taxon>
        <taxon>Viridiplantae</taxon>
        <taxon>Streptophyta</taxon>
        <taxon>Embryophyta</taxon>
        <taxon>Tracheophyta</taxon>
        <taxon>Spermatophyta</taxon>
        <taxon>Magnoliopsida</taxon>
        <taxon>eudicotyledons</taxon>
        <taxon>Gunneridae</taxon>
        <taxon>Pentapetalae</taxon>
        <taxon>rosids</taxon>
        <taxon>fabids</taxon>
        <taxon>Malpighiales</taxon>
        <taxon>Euphorbiaceae</taxon>
        <taxon>Acalyphoideae</taxon>
        <taxon>Acalypheae</taxon>
        <taxon>Ricinus</taxon>
    </lineage>
</organism>
<feature type="region of interest" description="Disordered" evidence="1">
    <location>
        <begin position="1"/>
        <end position="34"/>
    </location>
</feature>
<evidence type="ECO:0000313" key="2">
    <source>
        <dbReference type="EMBL" id="EEF47368.1"/>
    </source>
</evidence>